<proteinExistence type="predicted"/>
<protein>
    <submittedName>
        <fullName evidence="2">Uncharacterized protein</fullName>
    </submittedName>
</protein>
<dbReference type="AlphaFoldDB" id="A0A9P7FK25"/>
<sequence length="319" mass="36487">MAQQRLVSQQMASTHFVQLVMDSEWDSSEHEVYLIPAVMSGSDISDDEIEYVAYPAERTLRDKSGKHRAVFDEVYPPSAKDFRETLKKEQCQRFEDQKNKENIPLSAQRATGPNVQVIPQDNIKVESGWEIKESSQIEELVEDSAPEDNKQATHNKDIIRIDGPARVRPGPGAPIQREFNPTEVKKLETEVRNNLPIKENVERRYVPAASKHTEVEKRGCKEARSMPVKAQRPHYDDRDDDQIMEDAPAVREREKKGDREKGMLQGIIRNMDAKPNVSVPTLNREEPKHIPRISKLSAKIDPKLLLEQILNSQIQLSAR</sequence>
<feature type="compositionally biased region" description="Basic and acidic residues" evidence="1">
    <location>
        <begin position="210"/>
        <end position="224"/>
    </location>
</feature>
<keyword evidence="3" id="KW-1185">Reference proteome</keyword>
<accession>A0A9P7FK25</accession>
<feature type="compositionally biased region" description="Basic and acidic residues" evidence="1">
    <location>
        <begin position="248"/>
        <end position="262"/>
    </location>
</feature>
<comment type="caution">
    <text evidence="2">The sequence shown here is derived from an EMBL/GenBank/DDBJ whole genome shotgun (WGS) entry which is preliminary data.</text>
</comment>
<dbReference type="GeneID" id="64695446"/>
<feature type="region of interest" description="Disordered" evidence="1">
    <location>
        <begin position="210"/>
        <end position="262"/>
    </location>
</feature>
<organism evidence="2 3">
    <name type="scientific">Suillus discolor</name>
    <dbReference type="NCBI Taxonomy" id="1912936"/>
    <lineage>
        <taxon>Eukaryota</taxon>
        <taxon>Fungi</taxon>
        <taxon>Dikarya</taxon>
        <taxon>Basidiomycota</taxon>
        <taxon>Agaricomycotina</taxon>
        <taxon>Agaricomycetes</taxon>
        <taxon>Agaricomycetidae</taxon>
        <taxon>Boletales</taxon>
        <taxon>Suillineae</taxon>
        <taxon>Suillaceae</taxon>
        <taxon>Suillus</taxon>
    </lineage>
</organism>
<name>A0A9P7FK25_9AGAM</name>
<evidence type="ECO:0000313" key="2">
    <source>
        <dbReference type="EMBL" id="KAG2120930.1"/>
    </source>
</evidence>
<dbReference type="RefSeq" id="XP_041300306.1">
    <property type="nucleotide sequence ID" value="XM_041433187.1"/>
</dbReference>
<dbReference type="OrthoDB" id="2693428at2759"/>
<reference evidence="2" key="1">
    <citation type="journal article" date="2020" name="New Phytol.">
        <title>Comparative genomics reveals dynamic genome evolution in host specialist ectomycorrhizal fungi.</title>
        <authorList>
            <person name="Lofgren L.A."/>
            <person name="Nguyen N.H."/>
            <person name="Vilgalys R."/>
            <person name="Ruytinx J."/>
            <person name="Liao H.L."/>
            <person name="Branco S."/>
            <person name="Kuo A."/>
            <person name="LaButti K."/>
            <person name="Lipzen A."/>
            <person name="Andreopoulos W."/>
            <person name="Pangilinan J."/>
            <person name="Riley R."/>
            <person name="Hundley H."/>
            <person name="Na H."/>
            <person name="Barry K."/>
            <person name="Grigoriev I.V."/>
            <person name="Stajich J.E."/>
            <person name="Kennedy P.G."/>
        </authorList>
    </citation>
    <scope>NUCLEOTIDE SEQUENCE</scope>
    <source>
        <strain evidence="2">FC423</strain>
    </source>
</reference>
<evidence type="ECO:0000256" key="1">
    <source>
        <dbReference type="SAM" id="MobiDB-lite"/>
    </source>
</evidence>
<dbReference type="Proteomes" id="UP000823399">
    <property type="component" value="Unassembled WGS sequence"/>
</dbReference>
<gene>
    <name evidence="2" type="ORF">F5147DRAFT_647310</name>
</gene>
<dbReference type="EMBL" id="JABBWM010000001">
    <property type="protein sequence ID" value="KAG2120930.1"/>
    <property type="molecule type" value="Genomic_DNA"/>
</dbReference>
<evidence type="ECO:0000313" key="3">
    <source>
        <dbReference type="Proteomes" id="UP000823399"/>
    </source>
</evidence>